<dbReference type="RefSeq" id="WP_305748323.1">
    <property type="nucleotide sequence ID" value="NZ_JAUZEE010000002.1"/>
</dbReference>
<sequence>MPKPPPHPIRCLGASLLLALTAPDSGAQTPADAPPAVREKPREFLDTLSDTALVADRDAIYRRNGQRREVDLGPGLSAALDVVQPSFLDNPRGTPGQAGGDGRYIQLLSRQPSYGFDLSYERPPTGRTTRVGAQVRLGPAHELYLWQRDRSIEVSDLPQTPLTELRRRDRELGWRWRSDDAPALPATDGAPADAPAPPGWRWVSELGLHAARLAPEPDTRYAPAAQGSMAFWRGRFEPVDGSGLSLMARVGQPIGQQDPAVAPERSARAFEIGADWRWTTPDGLLPAGSRASWRLAPRLGLAGDEEAMTLPAAYQQRIGLELPDGSGRGSVWTQVRRHSLADPADTLGVLGWRRSWTPAPRWGLDTQLEQAVPLAGSTPVRATQAGFRLSTSRFPLASFSTALSAVNSSTTDSAFHESRLTRRLADDWLSSLRVTIERSQPHGSPSQGTTDYKGAFSLGWREPQVRALHLLTRMTWAGREVDAAAENAAAGQADRRARIWLGHASYILDAQQSAMLRVSRRLDRDELRTDAASGSPLLRRTDIWIARWTWEQSRVGDRRWSLSTHVAGRDDAIEGKATGYGAEIGYRMSSRAALAIGYNPRGWSDNEITVEERPRRGVSLRLRFAIEGALARWLDAGRDDAASGQAPLRPSTGLGADPRGRSLVWNGDGGWPALARQLDTPDASPMP</sequence>
<comment type="caution">
    <text evidence="3">The sequence shown here is derived from an EMBL/GenBank/DDBJ whole genome shotgun (WGS) entry which is preliminary data.</text>
</comment>
<evidence type="ECO:0000256" key="2">
    <source>
        <dbReference type="SAM" id="SignalP"/>
    </source>
</evidence>
<feature type="signal peptide" evidence="2">
    <location>
        <begin position="1"/>
        <end position="27"/>
    </location>
</feature>
<name>A0ABT9FZU7_LEPDI</name>
<evidence type="ECO:0000313" key="4">
    <source>
        <dbReference type="Proteomes" id="UP001235760"/>
    </source>
</evidence>
<dbReference type="EMBL" id="JAUZEE010000002">
    <property type="protein sequence ID" value="MDP4299752.1"/>
    <property type="molecule type" value="Genomic_DNA"/>
</dbReference>
<proteinExistence type="predicted"/>
<feature type="region of interest" description="Disordered" evidence="1">
    <location>
        <begin position="641"/>
        <end position="687"/>
    </location>
</feature>
<reference evidence="3 4" key="1">
    <citation type="submission" date="2023-08" db="EMBL/GenBank/DDBJ databases">
        <authorList>
            <person name="Roldan D.M."/>
            <person name="Menes R.J."/>
        </authorList>
    </citation>
    <scope>NUCLEOTIDE SEQUENCE [LARGE SCALE GENOMIC DNA]</scope>
    <source>
        <strain evidence="3 4">CCM 2812</strain>
    </source>
</reference>
<keyword evidence="4" id="KW-1185">Reference proteome</keyword>
<feature type="chain" id="PRO_5045608907" description="TonB-dependent receptor" evidence="2">
    <location>
        <begin position="28"/>
        <end position="687"/>
    </location>
</feature>
<dbReference type="Proteomes" id="UP001235760">
    <property type="component" value="Unassembled WGS sequence"/>
</dbReference>
<keyword evidence="2" id="KW-0732">Signal</keyword>
<organism evidence="3 4">
    <name type="scientific">Leptothrix discophora</name>
    <dbReference type="NCBI Taxonomy" id="89"/>
    <lineage>
        <taxon>Bacteria</taxon>
        <taxon>Pseudomonadati</taxon>
        <taxon>Pseudomonadota</taxon>
        <taxon>Betaproteobacteria</taxon>
        <taxon>Burkholderiales</taxon>
        <taxon>Sphaerotilaceae</taxon>
        <taxon>Leptothrix</taxon>
    </lineage>
</organism>
<protein>
    <recommendedName>
        <fullName evidence="5">TonB-dependent receptor</fullName>
    </recommendedName>
</protein>
<evidence type="ECO:0000313" key="3">
    <source>
        <dbReference type="EMBL" id="MDP4299752.1"/>
    </source>
</evidence>
<evidence type="ECO:0000256" key="1">
    <source>
        <dbReference type="SAM" id="MobiDB-lite"/>
    </source>
</evidence>
<evidence type="ECO:0008006" key="5">
    <source>
        <dbReference type="Google" id="ProtNLM"/>
    </source>
</evidence>
<gene>
    <name evidence="3" type="ORF">Q8X39_03830</name>
</gene>
<accession>A0ABT9FZU7</accession>